<comment type="caution">
    <text evidence="2">The sequence shown here is derived from an EMBL/GenBank/DDBJ whole genome shotgun (WGS) entry which is preliminary data.</text>
</comment>
<reference evidence="2 3" key="1">
    <citation type="submission" date="2023-07" db="EMBL/GenBank/DDBJ databases">
        <title>Sorghum-associated microbial communities from plants grown in Nebraska, USA.</title>
        <authorList>
            <person name="Schachtman D."/>
        </authorList>
    </citation>
    <scope>NUCLEOTIDE SEQUENCE [LARGE SCALE GENOMIC DNA]</scope>
    <source>
        <strain evidence="2 3">3773</strain>
    </source>
</reference>
<evidence type="ECO:0000313" key="3">
    <source>
        <dbReference type="Proteomes" id="UP001255185"/>
    </source>
</evidence>
<protein>
    <recommendedName>
        <fullName evidence="4">DNA recombination protein RmuC</fullName>
    </recommendedName>
</protein>
<feature type="transmembrane region" description="Helical" evidence="1">
    <location>
        <begin position="6"/>
        <end position="25"/>
    </location>
</feature>
<name>A0ABU1TQE2_9FLAO</name>
<keyword evidence="1" id="KW-0812">Transmembrane</keyword>
<evidence type="ECO:0000256" key="1">
    <source>
        <dbReference type="SAM" id="Phobius"/>
    </source>
</evidence>
<gene>
    <name evidence="2" type="ORF">J2X31_001594</name>
</gene>
<evidence type="ECO:0000313" key="2">
    <source>
        <dbReference type="EMBL" id="MDR6967582.1"/>
    </source>
</evidence>
<sequence>MNNILIISLIAVFIITSLIWYAYVIKLKGKLENLNQNIDREVLFKVDDTSKNLQKTVVDLKGNIPTIKQESYNEGFENGKRESKEQLLKFEEEIKHLQEGTNKLNEINAKIKHESYLEGYQKGKSEFSVKVSPFRDEIRTGNDGLIFNDIYHEVRIGYQYQLLINGVPALEPAVVIEEYLIEEKREVDFVKIERATKLLESKIKSIVADSKGVMKFIK</sequence>
<dbReference type="Proteomes" id="UP001255185">
    <property type="component" value="Unassembled WGS sequence"/>
</dbReference>
<keyword evidence="3" id="KW-1185">Reference proteome</keyword>
<proteinExistence type="predicted"/>
<dbReference type="EMBL" id="JAVDVI010000006">
    <property type="protein sequence ID" value="MDR6967582.1"/>
    <property type="molecule type" value="Genomic_DNA"/>
</dbReference>
<dbReference type="RefSeq" id="WP_310025791.1">
    <property type="nucleotide sequence ID" value="NZ_JAVDVI010000006.1"/>
</dbReference>
<organism evidence="2 3">
    <name type="scientific">Flavobacterium arsenatis</name>
    <dbReference type="NCBI Taxonomy" id="1484332"/>
    <lineage>
        <taxon>Bacteria</taxon>
        <taxon>Pseudomonadati</taxon>
        <taxon>Bacteroidota</taxon>
        <taxon>Flavobacteriia</taxon>
        <taxon>Flavobacteriales</taxon>
        <taxon>Flavobacteriaceae</taxon>
        <taxon>Flavobacterium</taxon>
    </lineage>
</organism>
<evidence type="ECO:0008006" key="4">
    <source>
        <dbReference type="Google" id="ProtNLM"/>
    </source>
</evidence>
<keyword evidence="1" id="KW-1133">Transmembrane helix</keyword>
<accession>A0ABU1TQE2</accession>
<keyword evidence="1" id="KW-0472">Membrane</keyword>